<gene>
    <name evidence="2" type="ORF">Pro02_75440</name>
</gene>
<sequence>MSKQLVTCVVVTCSRCGEVNDDGEESYHFPSLEAVKAQREDLFHDWRWSDEETPDICGSCVGIEACAESGHVFGPWWSCWCKRHLEGPEHTHQCQRMRWCERCRHGESEPLPTESNEPTESGGTEGTGIEER</sequence>
<reference evidence="2" key="1">
    <citation type="submission" date="2021-01" db="EMBL/GenBank/DDBJ databases">
        <title>Whole genome shotgun sequence of Planobispora rosea NBRC 15558.</title>
        <authorList>
            <person name="Komaki H."/>
            <person name="Tamura T."/>
        </authorList>
    </citation>
    <scope>NUCLEOTIDE SEQUENCE</scope>
    <source>
        <strain evidence="2">NBRC 15558</strain>
    </source>
</reference>
<dbReference type="AlphaFoldDB" id="A0A8J3SAQ5"/>
<feature type="compositionally biased region" description="Low complexity" evidence="1">
    <location>
        <begin position="113"/>
        <end position="122"/>
    </location>
</feature>
<keyword evidence="3" id="KW-1185">Reference proteome</keyword>
<name>A0A8J3SAQ5_PLARO</name>
<accession>A0A8J3SAQ5</accession>
<evidence type="ECO:0000313" key="3">
    <source>
        <dbReference type="Proteomes" id="UP000655044"/>
    </source>
</evidence>
<dbReference type="Proteomes" id="UP000655044">
    <property type="component" value="Unassembled WGS sequence"/>
</dbReference>
<evidence type="ECO:0000256" key="1">
    <source>
        <dbReference type="SAM" id="MobiDB-lite"/>
    </source>
</evidence>
<organism evidence="2 3">
    <name type="scientific">Planobispora rosea</name>
    <dbReference type="NCBI Taxonomy" id="35762"/>
    <lineage>
        <taxon>Bacteria</taxon>
        <taxon>Bacillati</taxon>
        <taxon>Actinomycetota</taxon>
        <taxon>Actinomycetes</taxon>
        <taxon>Streptosporangiales</taxon>
        <taxon>Streptosporangiaceae</taxon>
        <taxon>Planobispora</taxon>
    </lineage>
</organism>
<dbReference type="EMBL" id="BOOI01000108">
    <property type="protein sequence ID" value="GIH89136.1"/>
    <property type="molecule type" value="Genomic_DNA"/>
</dbReference>
<evidence type="ECO:0000313" key="2">
    <source>
        <dbReference type="EMBL" id="GIH89136.1"/>
    </source>
</evidence>
<comment type="caution">
    <text evidence="2">The sequence shown here is derived from an EMBL/GenBank/DDBJ whole genome shotgun (WGS) entry which is preliminary data.</text>
</comment>
<protein>
    <submittedName>
        <fullName evidence="2">Uncharacterized protein</fullName>
    </submittedName>
</protein>
<proteinExistence type="predicted"/>
<feature type="region of interest" description="Disordered" evidence="1">
    <location>
        <begin position="107"/>
        <end position="132"/>
    </location>
</feature>
<dbReference type="RefSeq" id="WP_189244130.1">
    <property type="nucleotide sequence ID" value="NZ_BMQP01000082.1"/>
</dbReference>